<organism evidence="1 2">
    <name type="scientific">Pisolithus microcarpus 441</name>
    <dbReference type="NCBI Taxonomy" id="765257"/>
    <lineage>
        <taxon>Eukaryota</taxon>
        <taxon>Fungi</taxon>
        <taxon>Dikarya</taxon>
        <taxon>Basidiomycota</taxon>
        <taxon>Agaricomycotina</taxon>
        <taxon>Agaricomycetes</taxon>
        <taxon>Agaricomycetidae</taxon>
        <taxon>Boletales</taxon>
        <taxon>Sclerodermatineae</taxon>
        <taxon>Pisolithaceae</taxon>
        <taxon>Pisolithus</taxon>
    </lineage>
</organism>
<protein>
    <submittedName>
        <fullName evidence="1">Uncharacterized protein</fullName>
    </submittedName>
</protein>
<accession>A0A0C9XI25</accession>
<dbReference type="HOGENOM" id="CLU_2905048_0_0_1"/>
<reference evidence="1 2" key="1">
    <citation type="submission" date="2014-04" db="EMBL/GenBank/DDBJ databases">
        <authorList>
            <consortium name="DOE Joint Genome Institute"/>
            <person name="Kuo A."/>
            <person name="Kohler A."/>
            <person name="Costa M.D."/>
            <person name="Nagy L.G."/>
            <person name="Floudas D."/>
            <person name="Copeland A."/>
            <person name="Barry K.W."/>
            <person name="Cichocki N."/>
            <person name="Veneault-Fourrey C."/>
            <person name="LaButti K."/>
            <person name="Lindquist E.A."/>
            <person name="Lipzen A."/>
            <person name="Lundell T."/>
            <person name="Morin E."/>
            <person name="Murat C."/>
            <person name="Sun H."/>
            <person name="Tunlid A."/>
            <person name="Henrissat B."/>
            <person name="Grigoriev I.V."/>
            <person name="Hibbett D.S."/>
            <person name="Martin F."/>
            <person name="Nordberg H.P."/>
            <person name="Cantor M.N."/>
            <person name="Hua S.X."/>
        </authorList>
    </citation>
    <scope>NUCLEOTIDE SEQUENCE [LARGE SCALE GENOMIC DNA]</scope>
    <source>
        <strain evidence="1 2">441</strain>
    </source>
</reference>
<dbReference type="EMBL" id="KN834136">
    <property type="protein sequence ID" value="KIK11950.1"/>
    <property type="molecule type" value="Genomic_DNA"/>
</dbReference>
<dbReference type="Proteomes" id="UP000054018">
    <property type="component" value="Unassembled WGS sequence"/>
</dbReference>
<reference evidence="2" key="2">
    <citation type="submission" date="2015-01" db="EMBL/GenBank/DDBJ databases">
        <title>Evolutionary Origins and Diversification of the Mycorrhizal Mutualists.</title>
        <authorList>
            <consortium name="DOE Joint Genome Institute"/>
            <consortium name="Mycorrhizal Genomics Consortium"/>
            <person name="Kohler A."/>
            <person name="Kuo A."/>
            <person name="Nagy L.G."/>
            <person name="Floudas D."/>
            <person name="Copeland A."/>
            <person name="Barry K.W."/>
            <person name="Cichocki N."/>
            <person name="Veneault-Fourrey C."/>
            <person name="LaButti K."/>
            <person name="Lindquist E.A."/>
            <person name="Lipzen A."/>
            <person name="Lundell T."/>
            <person name="Morin E."/>
            <person name="Murat C."/>
            <person name="Riley R."/>
            <person name="Ohm R."/>
            <person name="Sun H."/>
            <person name="Tunlid A."/>
            <person name="Henrissat B."/>
            <person name="Grigoriev I.V."/>
            <person name="Hibbett D.S."/>
            <person name="Martin F."/>
        </authorList>
    </citation>
    <scope>NUCLEOTIDE SEQUENCE [LARGE SCALE GENOMIC DNA]</scope>
    <source>
        <strain evidence="2">441</strain>
    </source>
</reference>
<dbReference type="AlphaFoldDB" id="A0A0C9XI25"/>
<keyword evidence="2" id="KW-1185">Reference proteome</keyword>
<name>A0A0C9XI25_9AGAM</name>
<gene>
    <name evidence="1" type="ORF">PISMIDRAFT_19110</name>
</gene>
<evidence type="ECO:0000313" key="1">
    <source>
        <dbReference type="EMBL" id="KIK11950.1"/>
    </source>
</evidence>
<evidence type="ECO:0000313" key="2">
    <source>
        <dbReference type="Proteomes" id="UP000054018"/>
    </source>
</evidence>
<sequence>MNGCLESVSKGLGEGGEWILRLEIARKTREMGPGSYAVAEGGGRQHVSEELLGRTLRNFGIW</sequence>
<proteinExistence type="predicted"/>